<sequence>MAYQFGNAIFVGDTLQKLLASPPKTRLLMCHDYPPSNRSVEWESTVAQQRAHNIHVHHGINENEFVTMRNKHDATLEMPTLLLPSIQVNIRAGKLPPAERNGVAYFKIPINFI</sequence>
<dbReference type="Proteomes" id="UP000181998">
    <property type="component" value="Unassembled WGS sequence"/>
</dbReference>
<dbReference type="AlphaFoldDB" id="A0A1H9GKL4"/>
<reference evidence="1 2" key="1">
    <citation type="submission" date="2016-10" db="EMBL/GenBank/DDBJ databases">
        <authorList>
            <person name="de Groot N.N."/>
        </authorList>
    </citation>
    <scope>NUCLEOTIDE SEQUENCE [LARGE SCALE GENOMIC DNA]</scope>
    <source>
        <strain evidence="1 2">Nm9</strain>
    </source>
</reference>
<dbReference type="InterPro" id="IPR036866">
    <property type="entry name" value="RibonucZ/Hydroxyglut_hydro"/>
</dbReference>
<dbReference type="EMBL" id="FOFX01000067">
    <property type="protein sequence ID" value="SEQ50641.1"/>
    <property type="molecule type" value="Genomic_DNA"/>
</dbReference>
<organism evidence="1 2">
    <name type="scientific">Nitrosomonas ureae</name>
    <dbReference type="NCBI Taxonomy" id="44577"/>
    <lineage>
        <taxon>Bacteria</taxon>
        <taxon>Pseudomonadati</taxon>
        <taxon>Pseudomonadota</taxon>
        <taxon>Betaproteobacteria</taxon>
        <taxon>Nitrosomonadales</taxon>
        <taxon>Nitrosomonadaceae</taxon>
        <taxon>Nitrosomonas</taxon>
    </lineage>
</organism>
<protein>
    <submittedName>
        <fullName evidence="1">Uncharacterized protein</fullName>
    </submittedName>
</protein>
<gene>
    <name evidence="1" type="ORF">SAMN05421510_106710</name>
</gene>
<evidence type="ECO:0000313" key="1">
    <source>
        <dbReference type="EMBL" id="SEQ50641.1"/>
    </source>
</evidence>
<dbReference type="Gene3D" id="3.60.15.10">
    <property type="entry name" value="Ribonuclease Z/Hydroxyacylglutathione hydrolase-like"/>
    <property type="match status" value="1"/>
</dbReference>
<dbReference type="SUPFAM" id="SSF56281">
    <property type="entry name" value="Metallo-hydrolase/oxidoreductase"/>
    <property type="match status" value="1"/>
</dbReference>
<accession>A0A1H9GKL4</accession>
<name>A0A1H9GKL4_9PROT</name>
<proteinExistence type="predicted"/>
<evidence type="ECO:0000313" key="2">
    <source>
        <dbReference type="Proteomes" id="UP000181998"/>
    </source>
</evidence>